<dbReference type="KEGG" id="ome:OLMES_4462"/>
<evidence type="ECO:0008006" key="3">
    <source>
        <dbReference type="Google" id="ProtNLM"/>
    </source>
</evidence>
<protein>
    <recommendedName>
        <fullName evidence="3">Toxin YafO</fullName>
    </recommendedName>
</protein>
<proteinExistence type="predicted"/>
<keyword evidence="2" id="KW-1185">Reference proteome</keyword>
<evidence type="ECO:0000313" key="1">
    <source>
        <dbReference type="EMBL" id="ARU58458.1"/>
    </source>
</evidence>
<dbReference type="Proteomes" id="UP000196027">
    <property type="component" value="Chromosome"/>
</dbReference>
<sequence>MSVKIFYGADLLEKKHIPAVKHVIQAFKEYKETNNPGTMFGRDAITYRPRSAFEEDIHHVHLLNKQEFKLKKLYLRDKYSRTSDSCLFYCPGFRHADYYLALTIIWQDAHSFMDERHDILNQYAEEALRFRSIY</sequence>
<dbReference type="AlphaFoldDB" id="A0A1Y0ID50"/>
<gene>
    <name evidence="1" type="ORF">OLMES_4462</name>
</gene>
<dbReference type="RefSeq" id="WP_087463231.1">
    <property type="nucleotide sequence ID" value="NZ_CP021425.1"/>
</dbReference>
<dbReference type="EMBL" id="CP021425">
    <property type="protein sequence ID" value="ARU58458.1"/>
    <property type="molecule type" value="Genomic_DNA"/>
</dbReference>
<evidence type="ECO:0000313" key="2">
    <source>
        <dbReference type="Proteomes" id="UP000196027"/>
    </source>
</evidence>
<dbReference type="Pfam" id="PF13957">
    <property type="entry name" value="YafO_toxin"/>
    <property type="match status" value="1"/>
</dbReference>
<dbReference type="InterPro" id="IPR020353">
    <property type="entry name" value="Toxin_YafO"/>
</dbReference>
<organism evidence="1 2">
    <name type="scientific">Oleiphilus messinensis</name>
    <dbReference type="NCBI Taxonomy" id="141451"/>
    <lineage>
        <taxon>Bacteria</taxon>
        <taxon>Pseudomonadati</taxon>
        <taxon>Pseudomonadota</taxon>
        <taxon>Gammaproteobacteria</taxon>
        <taxon>Oceanospirillales</taxon>
        <taxon>Oleiphilaceae</taxon>
        <taxon>Oleiphilus</taxon>
    </lineage>
</organism>
<name>A0A1Y0ID50_9GAMM</name>
<reference evidence="1 2" key="1">
    <citation type="submission" date="2017-05" db="EMBL/GenBank/DDBJ databases">
        <title>Genomic insights into alkan degradation activity of Oleiphilus messinensis.</title>
        <authorList>
            <person name="Kozyavkin S.A."/>
            <person name="Slesarev A.I."/>
            <person name="Golyshin P.N."/>
            <person name="Korzhenkov A."/>
            <person name="Golyshina O.N."/>
            <person name="Toshchakov S.V."/>
        </authorList>
    </citation>
    <scope>NUCLEOTIDE SEQUENCE [LARGE SCALE GENOMIC DNA]</scope>
    <source>
        <strain evidence="1 2">ME102</strain>
    </source>
</reference>
<dbReference type="OrthoDB" id="6195342at2"/>
<accession>A0A1Y0ID50</accession>